<name>A0A9N9SX71_DIABA</name>
<proteinExistence type="predicted"/>
<sequence length="49" mass="5550">MEKYNFHPNRIYNVDEIGITTVHKPSRVLAPKGRKQIGSISGERGQTLL</sequence>
<gene>
    <name evidence="1" type="ORF">DIABBA_LOCUS6011</name>
</gene>
<dbReference type="Proteomes" id="UP001153709">
    <property type="component" value="Chromosome 4"/>
</dbReference>
<keyword evidence="2" id="KW-1185">Reference proteome</keyword>
<accession>A0A9N9SX71</accession>
<organism evidence="1 2">
    <name type="scientific">Diabrotica balteata</name>
    <name type="common">Banded cucumber beetle</name>
    <dbReference type="NCBI Taxonomy" id="107213"/>
    <lineage>
        <taxon>Eukaryota</taxon>
        <taxon>Metazoa</taxon>
        <taxon>Ecdysozoa</taxon>
        <taxon>Arthropoda</taxon>
        <taxon>Hexapoda</taxon>
        <taxon>Insecta</taxon>
        <taxon>Pterygota</taxon>
        <taxon>Neoptera</taxon>
        <taxon>Endopterygota</taxon>
        <taxon>Coleoptera</taxon>
        <taxon>Polyphaga</taxon>
        <taxon>Cucujiformia</taxon>
        <taxon>Chrysomeloidea</taxon>
        <taxon>Chrysomelidae</taxon>
        <taxon>Galerucinae</taxon>
        <taxon>Diabroticina</taxon>
        <taxon>Diabroticites</taxon>
        <taxon>Diabrotica</taxon>
    </lineage>
</organism>
<evidence type="ECO:0000313" key="1">
    <source>
        <dbReference type="EMBL" id="CAG9832544.1"/>
    </source>
</evidence>
<dbReference type="OrthoDB" id="7489787at2759"/>
<dbReference type="AlphaFoldDB" id="A0A9N9SX71"/>
<dbReference type="EMBL" id="OU898279">
    <property type="protein sequence ID" value="CAG9832544.1"/>
    <property type="molecule type" value="Genomic_DNA"/>
</dbReference>
<protein>
    <submittedName>
        <fullName evidence="1">Uncharacterized protein</fullName>
    </submittedName>
</protein>
<reference evidence="1" key="1">
    <citation type="submission" date="2022-01" db="EMBL/GenBank/DDBJ databases">
        <authorList>
            <person name="King R."/>
        </authorList>
    </citation>
    <scope>NUCLEOTIDE SEQUENCE</scope>
</reference>
<evidence type="ECO:0000313" key="2">
    <source>
        <dbReference type="Proteomes" id="UP001153709"/>
    </source>
</evidence>